<dbReference type="RefSeq" id="WP_073272222.1">
    <property type="nucleotide sequence ID" value="NZ_FRAC01000006.1"/>
</dbReference>
<dbReference type="AlphaFoldDB" id="A0A1M6K2E5"/>
<evidence type="ECO:0000313" key="4">
    <source>
        <dbReference type="Proteomes" id="UP000184386"/>
    </source>
</evidence>
<accession>A0A1M6K2E5</accession>
<organism evidence="3 4">
    <name type="scientific">Anaerocolumna jejuensis DSM 15929</name>
    <dbReference type="NCBI Taxonomy" id="1121322"/>
    <lineage>
        <taxon>Bacteria</taxon>
        <taxon>Bacillati</taxon>
        <taxon>Bacillota</taxon>
        <taxon>Clostridia</taxon>
        <taxon>Lachnospirales</taxon>
        <taxon>Lachnospiraceae</taxon>
        <taxon>Anaerocolumna</taxon>
    </lineage>
</organism>
<name>A0A1M6K2E5_9FIRM</name>
<evidence type="ECO:0000259" key="1">
    <source>
        <dbReference type="Pfam" id="PF03551"/>
    </source>
</evidence>
<dbReference type="Pfam" id="PF03551">
    <property type="entry name" value="PadR"/>
    <property type="match status" value="1"/>
</dbReference>
<sequence length="181" mass="21097">MSLRHGLLGLLSYGKMTGYELDKAFKASLNFFWQAQTSQIYRELNAMEKSGWLTSETVIQTDKPNKKLYSITEEGKKELKQWLLESSHGKDFLIRNSFLMKLFFSSSADKKATVTLLEEYRNLTLKALKELEETKDSFEYYSSLVDDENAPLYWSLTSDFGREFMKMCADWAENSIKKLEE</sequence>
<evidence type="ECO:0000259" key="2">
    <source>
        <dbReference type="Pfam" id="PF10400"/>
    </source>
</evidence>
<dbReference type="SUPFAM" id="SSF46785">
    <property type="entry name" value="Winged helix' DNA-binding domain"/>
    <property type="match status" value="1"/>
</dbReference>
<dbReference type="InterPro" id="IPR036388">
    <property type="entry name" value="WH-like_DNA-bd_sf"/>
</dbReference>
<feature type="domain" description="Transcription regulator PadR N-terminal" evidence="1">
    <location>
        <begin position="7"/>
        <end position="81"/>
    </location>
</feature>
<dbReference type="STRING" id="1121322.SAMN02745136_00300"/>
<dbReference type="Gene3D" id="6.10.140.190">
    <property type="match status" value="1"/>
</dbReference>
<gene>
    <name evidence="3" type="ORF">SAMN02745136_00300</name>
</gene>
<keyword evidence="4" id="KW-1185">Reference proteome</keyword>
<protein>
    <submittedName>
        <fullName evidence="3">Virulence activator alpha C-term</fullName>
    </submittedName>
</protein>
<dbReference type="Proteomes" id="UP000184386">
    <property type="component" value="Unassembled WGS sequence"/>
</dbReference>
<dbReference type="PANTHER" id="PTHR43252:SF6">
    <property type="entry name" value="NEGATIVE TRANSCRIPTION REGULATOR PADR"/>
    <property type="match status" value="1"/>
</dbReference>
<dbReference type="EMBL" id="FRAC01000006">
    <property type="protein sequence ID" value="SHJ53088.1"/>
    <property type="molecule type" value="Genomic_DNA"/>
</dbReference>
<dbReference type="Pfam" id="PF10400">
    <property type="entry name" value="Vir_act_alpha_C"/>
    <property type="match status" value="1"/>
</dbReference>
<feature type="domain" description="Transcription regulator PadR C-terminal" evidence="2">
    <location>
        <begin position="94"/>
        <end position="180"/>
    </location>
</feature>
<dbReference type="InterPro" id="IPR018309">
    <property type="entry name" value="Tscrpt_reg_PadR_C"/>
</dbReference>
<reference evidence="3 4" key="1">
    <citation type="submission" date="2016-11" db="EMBL/GenBank/DDBJ databases">
        <authorList>
            <person name="Jaros S."/>
            <person name="Januszkiewicz K."/>
            <person name="Wedrychowicz H."/>
        </authorList>
    </citation>
    <scope>NUCLEOTIDE SEQUENCE [LARGE SCALE GENOMIC DNA]</scope>
    <source>
        <strain evidence="3 4">DSM 15929</strain>
    </source>
</reference>
<proteinExistence type="predicted"/>
<dbReference type="Gene3D" id="1.10.10.10">
    <property type="entry name" value="Winged helix-like DNA-binding domain superfamily/Winged helix DNA-binding domain"/>
    <property type="match status" value="1"/>
</dbReference>
<dbReference type="InterPro" id="IPR036390">
    <property type="entry name" value="WH_DNA-bd_sf"/>
</dbReference>
<dbReference type="InterPro" id="IPR005149">
    <property type="entry name" value="Tscrpt_reg_PadR_N"/>
</dbReference>
<evidence type="ECO:0000313" key="3">
    <source>
        <dbReference type="EMBL" id="SHJ53088.1"/>
    </source>
</evidence>
<dbReference type="PANTHER" id="PTHR43252">
    <property type="entry name" value="TRANSCRIPTIONAL REGULATOR YQJI"/>
    <property type="match status" value="1"/>
</dbReference>
<dbReference type="OrthoDB" id="8595425at2"/>